<reference evidence="1" key="1">
    <citation type="journal article" date="2020" name="Phytopathology">
        <title>Genome Sequence Resources of Colletotrichum truncatum, C. plurivorum, C. musicola, and C. sojae: Four Species Pathogenic to Soybean (Glycine max).</title>
        <authorList>
            <person name="Rogerio F."/>
            <person name="Boufleur T.R."/>
            <person name="Ciampi-Guillardi M."/>
            <person name="Sukno S.A."/>
            <person name="Thon M.R."/>
            <person name="Massola Junior N.S."/>
            <person name="Baroncelli R."/>
        </authorList>
    </citation>
    <scope>NUCLEOTIDE SEQUENCE</scope>
    <source>
        <strain evidence="1">LFN00145</strain>
    </source>
</reference>
<dbReference type="Proteomes" id="UP000654918">
    <property type="component" value="Unassembled WGS sequence"/>
</dbReference>
<sequence>MRQLPGLAAIGGEEFESLLKEGQASSRPDPGQARPGTALHCAAAAGGRTMAGDMALGAASLHAVAVLGD</sequence>
<organism evidence="1 2">
    <name type="scientific">Colletotrichum plurivorum</name>
    <dbReference type="NCBI Taxonomy" id="2175906"/>
    <lineage>
        <taxon>Eukaryota</taxon>
        <taxon>Fungi</taxon>
        <taxon>Dikarya</taxon>
        <taxon>Ascomycota</taxon>
        <taxon>Pezizomycotina</taxon>
        <taxon>Sordariomycetes</taxon>
        <taxon>Hypocreomycetidae</taxon>
        <taxon>Glomerellales</taxon>
        <taxon>Glomerellaceae</taxon>
        <taxon>Colletotrichum</taxon>
        <taxon>Colletotrichum orchidearum species complex</taxon>
    </lineage>
</organism>
<protein>
    <submittedName>
        <fullName evidence="1">Uncharacterized protein</fullName>
    </submittedName>
</protein>
<name>A0A8H6KR48_9PEZI</name>
<evidence type="ECO:0000313" key="1">
    <source>
        <dbReference type="EMBL" id="KAF6835436.1"/>
    </source>
</evidence>
<evidence type="ECO:0000313" key="2">
    <source>
        <dbReference type="Proteomes" id="UP000654918"/>
    </source>
</evidence>
<proteinExistence type="predicted"/>
<gene>
    <name evidence="1" type="ORF">CPLU01_04307</name>
</gene>
<accession>A0A8H6KR48</accession>
<dbReference type="AlphaFoldDB" id="A0A8H6KR48"/>
<comment type="caution">
    <text evidence="1">The sequence shown here is derived from an EMBL/GenBank/DDBJ whole genome shotgun (WGS) entry which is preliminary data.</text>
</comment>
<keyword evidence="2" id="KW-1185">Reference proteome</keyword>
<dbReference type="EMBL" id="WIGO01000040">
    <property type="protein sequence ID" value="KAF6835436.1"/>
    <property type="molecule type" value="Genomic_DNA"/>
</dbReference>